<evidence type="ECO:0000256" key="1">
    <source>
        <dbReference type="ARBA" id="ARBA00004141"/>
    </source>
</evidence>
<evidence type="ECO:0000256" key="4">
    <source>
        <dbReference type="ARBA" id="ARBA00022989"/>
    </source>
</evidence>
<feature type="transmembrane region" description="Helical" evidence="6">
    <location>
        <begin position="120"/>
        <end position="138"/>
    </location>
</feature>
<evidence type="ECO:0000256" key="6">
    <source>
        <dbReference type="SAM" id="Phobius"/>
    </source>
</evidence>
<evidence type="ECO:0000256" key="2">
    <source>
        <dbReference type="ARBA" id="ARBA00007742"/>
    </source>
</evidence>
<keyword evidence="3 6" id="KW-0812">Transmembrane</keyword>
<name>A0AAD2PVA6_9STRA</name>
<keyword evidence="4 6" id="KW-1133">Transmembrane helix</keyword>
<feature type="domain" description="3-oxo-5-alpha-steroid 4-dehydrogenase C-terminal" evidence="7">
    <location>
        <begin position="139"/>
        <end position="262"/>
    </location>
</feature>
<organism evidence="8 9">
    <name type="scientific">Cylindrotheca closterium</name>
    <dbReference type="NCBI Taxonomy" id="2856"/>
    <lineage>
        <taxon>Eukaryota</taxon>
        <taxon>Sar</taxon>
        <taxon>Stramenopiles</taxon>
        <taxon>Ochrophyta</taxon>
        <taxon>Bacillariophyta</taxon>
        <taxon>Bacillariophyceae</taxon>
        <taxon>Bacillariophycidae</taxon>
        <taxon>Bacillariales</taxon>
        <taxon>Bacillariaceae</taxon>
        <taxon>Cylindrotheca</taxon>
    </lineage>
</organism>
<dbReference type="GO" id="GO:0006629">
    <property type="term" value="P:lipid metabolic process"/>
    <property type="evidence" value="ECO:0007669"/>
    <property type="project" value="InterPro"/>
</dbReference>
<dbReference type="PANTHER" id="PTHR10556">
    <property type="entry name" value="3-OXO-5-ALPHA-STEROID 4-DEHYDROGENASE"/>
    <property type="match status" value="1"/>
</dbReference>
<dbReference type="GO" id="GO:0016020">
    <property type="term" value="C:membrane"/>
    <property type="evidence" value="ECO:0007669"/>
    <property type="project" value="UniProtKB-SubCell"/>
</dbReference>
<feature type="transmembrane region" description="Helical" evidence="6">
    <location>
        <begin position="67"/>
        <end position="100"/>
    </location>
</feature>
<dbReference type="Gene3D" id="1.20.120.1630">
    <property type="match status" value="1"/>
</dbReference>
<evidence type="ECO:0000259" key="7">
    <source>
        <dbReference type="Pfam" id="PF02544"/>
    </source>
</evidence>
<dbReference type="PROSITE" id="PS50244">
    <property type="entry name" value="S5A_REDUCTASE"/>
    <property type="match status" value="1"/>
</dbReference>
<dbReference type="AlphaFoldDB" id="A0AAD2PVA6"/>
<evidence type="ECO:0000313" key="9">
    <source>
        <dbReference type="Proteomes" id="UP001295423"/>
    </source>
</evidence>
<accession>A0AAD2PVA6</accession>
<evidence type="ECO:0000313" key="8">
    <source>
        <dbReference type="EMBL" id="CAJ1954487.1"/>
    </source>
</evidence>
<dbReference type="EMBL" id="CAKOGP040001869">
    <property type="protein sequence ID" value="CAJ1954487.1"/>
    <property type="molecule type" value="Genomic_DNA"/>
</dbReference>
<evidence type="ECO:0000256" key="5">
    <source>
        <dbReference type="ARBA" id="ARBA00023136"/>
    </source>
</evidence>
<dbReference type="Pfam" id="PF02544">
    <property type="entry name" value="Steroid_dh"/>
    <property type="match status" value="1"/>
</dbReference>
<keyword evidence="9" id="KW-1185">Reference proteome</keyword>
<feature type="transmembrane region" description="Helical" evidence="6">
    <location>
        <begin position="204"/>
        <end position="232"/>
    </location>
</feature>
<evidence type="ECO:0000256" key="3">
    <source>
        <dbReference type="ARBA" id="ARBA00022692"/>
    </source>
</evidence>
<dbReference type="Proteomes" id="UP001295423">
    <property type="component" value="Unassembled WGS sequence"/>
</dbReference>
<dbReference type="GO" id="GO:0016627">
    <property type="term" value="F:oxidoreductase activity, acting on the CH-CH group of donors"/>
    <property type="evidence" value="ECO:0007669"/>
    <property type="project" value="InterPro"/>
</dbReference>
<comment type="caution">
    <text evidence="8">The sequence shown here is derived from an EMBL/GenBank/DDBJ whole genome shotgun (WGS) entry which is preliminary data.</text>
</comment>
<keyword evidence="5 6" id="KW-0472">Membrane</keyword>
<feature type="transmembrane region" description="Helical" evidence="6">
    <location>
        <begin position="150"/>
        <end position="167"/>
    </location>
</feature>
<dbReference type="PANTHER" id="PTHR10556:SF35">
    <property type="entry name" value="3-OXO-5-ALPHA-STEROID 4-DEHYDROGENASE FAMILY PROTEIN"/>
    <property type="match status" value="1"/>
</dbReference>
<proteinExistence type="inferred from homology"/>
<protein>
    <recommendedName>
        <fullName evidence="7">3-oxo-5-alpha-steroid 4-dehydrogenase C-terminal domain-containing protein</fullName>
    </recommendedName>
</protein>
<sequence>MIQSLSPILNSGLLNDHTGVLAFNAMQTFLIAAQFKGESETPTPYSKFAQGLPKDEKKRVSSRNGMLLIYVPASMVGLLFVLSSSAYSTPAALMCFIHFLKRDLEVLFLHKYSGTVELGVSQFIGFFYAFITFMICLVSRSEVDPQVLQLGQALFSIGILGNFYHHYLLASLRKNGSAVETKKYHAPTGGLFEFVAAPHYLFEVIGWLGIAFVSGDMTAFLNFGTMTAYLSARSKNQNDWNRKKFDEKEWPSSRKNLVPFIY</sequence>
<comment type="similarity">
    <text evidence="2">Belongs to the steroid 5-alpha reductase family.</text>
</comment>
<comment type="subcellular location">
    <subcellularLocation>
        <location evidence="1">Membrane</location>
        <topology evidence="1">Multi-pass membrane protein</topology>
    </subcellularLocation>
</comment>
<dbReference type="InterPro" id="IPR039357">
    <property type="entry name" value="SRD5A/TECR"/>
</dbReference>
<gene>
    <name evidence="8" type="ORF">CYCCA115_LOCUS15080</name>
</gene>
<dbReference type="InterPro" id="IPR001104">
    <property type="entry name" value="3-oxo-5_a-steroid_4-DH_C"/>
</dbReference>
<reference evidence="8" key="1">
    <citation type="submission" date="2023-08" db="EMBL/GenBank/DDBJ databases">
        <authorList>
            <person name="Audoor S."/>
            <person name="Bilcke G."/>
        </authorList>
    </citation>
    <scope>NUCLEOTIDE SEQUENCE</scope>
</reference>